<dbReference type="PROSITE" id="PS50195">
    <property type="entry name" value="PX"/>
    <property type="match status" value="1"/>
</dbReference>
<dbReference type="PANTHER" id="PTHR46571">
    <property type="entry name" value="SORTING NEXIN-8"/>
    <property type="match status" value="1"/>
</dbReference>
<dbReference type="EnsemblMetazoa" id="AAEL000956-RE">
    <property type="protein sequence ID" value="AAEL000956-PE"/>
    <property type="gene ID" value="AAEL000956"/>
</dbReference>
<dbReference type="Pfam" id="PF00787">
    <property type="entry name" value="PX"/>
    <property type="match status" value="1"/>
</dbReference>
<feature type="compositionally biased region" description="Polar residues" evidence="2">
    <location>
        <begin position="97"/>
        <end position="109"/>
    </location>
</feature>
<reference evidence="4 5" key="1">
    <citation type="submission" date="2017-06" db="EMBL/GenBank/DDBJ databases">
        <title>Aedes aegypti genome working group (AGWG) sequencing and assembly.</title>
        <authorList>
            <consortium name="Aedes aegypti Genome Working Group (AGWG)"/>
            <person name="Matthews B.J."/>
        </authorList>
    </citation>
    <scope>NUCLEOTIDE SEQUENCE [LARGE SCALE GENOMIC DNA]</scope>
    <source>
        <strain evidence="4 5">LVP_AGWG</strain>
    </source>
</reference>
<dbReference type="GO" id="GO:0005829">
    <property type="term" value="C:cytosol"/>
    <property type="evidence" value="ECO:0007669"/>
    <property type="project" value="GOC"/>
</dbReference>
<feature type="region of interest" description="Disordered" evidence="2">
    <location>
        <begin position="424"/>
        <end position="457"/>
    </location>
</feature>
<dbReference type="EnsemblMetazoa" id="AAEL000956-RD">
    <property type="protein sequence ID" value="AAEL000956-PD"/>
    <property type="gene ID" value="AAEL000956"/>
</dbReference>
<feature type="compositionally biased region" description="Polar residues" evidence="2">
    <location>
        <begin position="430"/>
        <end position="454"/>
    </location>
</feature>
<dbReference type="SMART" id="SM00312">
    <property type="entry name" value="PX"/>
    <property type="match status" value="1"/>
</dbReference>
<evidence type="ECO:0000256" key="2">
    <source>
        <dbReference type="SAM" id="MobiDB-lite"/>
    </source>
</evidence>
<accession>A0A6I8T481</accession>
<dbReference type="AlphaFoldDB" id="A0A6I8T481"/>
<name>A0A6I8T481_AEDAE</name>
<proteinExistence type="predicted"/>
<dbReference type="CDD" id="cd07597">
    <property type="entry name" value="BAR_SNX8"/>
    <property type="match status" value="1"/>
</dbReference>
<dbReference type="EnsemblMetazoa" id="AAEL000956-RH">
    <property type="protein sequence ID" value="AAEL000956-PH"/>
    <property type="gene ID" value="AAEL000956"/>
</dbReference>
<feature type="region of interest" description="Disordered" evidence="2">
    <location>
        <begin position="16"/>
        <end position="113"/>
    </location>
</feature>
<dbReference type="Gene3D" id="3.30.1520.10">
    <property type="entry name" value="Phox-like domain"/>
    <property type="match status" value="1"/>
</dbReference>
<dbReference type="EnsemblMetazoa" id="AAEL000956-RI">
    <property type="protein sequence ID" value="AAEL000956-PI"/>
    <property type="gene ID" value="AAEL000956"/>
</dbReference>
<dbReference type="GO" id="GO:0031901">
    <property type="term" value="C:early endosome membrane"/>
    <property type="evidence" value="ECO:0007669"/>
    <property type="project" value="TreeGrafter"/>
</dbReference>
<keyword evidence="5" id="KW-1185">Reference proteome</keyword>
<evidence type="ECO:0000256" key="1">
    <source>
        <dbReference type="ARBA" id="ARBA00004287"/>
    </source>
</evidence>
<dbReference type="GO" id="GO:0034498">
    <property type="term" value="P:early endosome to Golgi transport"/>
    <property type="evidence" value="ECO:0007669"/>
    <property type="project" value="TreeGrafter"/>
</dbReference>
<evidence type="ECO:0000313" key="5">
    <source>
        <dbReference type="Proteomes" id="UP000008820"/>
    </source>
</evidence>
<feature type="compositionally biased region" description="Polar residues" evidence="2">
    <location>
        <begin position="37"/>
        <end position="52"/>
    </location>
</feature>
<dbReference type="EnsemblMetazoa" id="AAEL000956-RJ">
    <property type="protein sequence ID" value="AAEL000956-PJ"/>
    <property type="gene ID" value="AAEL000956"/>
</dbReference>
<dbReference type="EnsemblMetazoa" id="AAEL000956-RG">
    <property type="protein sequence ID" value="AAEL000956-PG"/>
    <property type="gene ID" value="AAEL000956"/>
</dbReference>
<dbReference type="GO" id="GO:0006886">
    <property type="term" value="P:intracellular protein transport"/>
    <property type="evidence" value="ECO:0007669"/>
    <property type="project" value="TreeGrafter"/>
</dbReference>
<organism evidence="4 5">
    <name type="scientific">Aedes aegypti</name>
    <name type="common">Yellowfever mosquito</name>
    <name type="synonym">Culex aegypti</name>
    <dbReference type="NCBI Taxonomy" id="7159"/>
    <lineage>
        <taxon>Eukaryota</taxon>
        <taxon>Metazoa</taxon>
        <taxon>Ecdysozoa</taxon>
        <taxon>Arthropoda</taxon>
        <taxon>Hexapoda</taxon>
        <taxon>Insecta</taxon>
        <taxon>Pterygota</taxon>
        <taxon>Neoptera</taxon>
        <taxon>Endopterygota</taxon>
        <taxon>Diptera</taxon>
        <taxon>Nematocera</taxon>
        <taxon>Culicoidea</taxon>
        <taxon>Culicidae</taxon>
        <taxon>Culicinae</taxon>
        <taxon>Aedini</taxon>
        <taxon>Aedes</taxon>
        <taxon>Stegomyia</taxon>
    </lineage>
</organism>
<feature type="region of interest" description="Disordered" evidence="2">
    <location>
        <begin position="125"/>
        <end position="158"/>
    </location>
</feature>
<feature type="domain" description="PX" evidence="3">
    <location>
        <begin position="158"/>
        <end position="265"/>
    </location>
</feature>
<sequence length="534" mass="59909">MPVRMMESSPVAMVMTSRGLLSDSNPNKLRTEDYPMTSMNDSRFENNLSPSSIGIVDVSRSPSVGETFVSAATDGPHSSSDESDSSDDDLEPEKVGSRSSNSNPNSATVFDQVPSLPLENNLSAIRRPLSPGEGPSGSTSISMSIGSMGDDSVDGSPSEPNIMVTLVPEKKGLFLKYSEYEVKSKSYDTVVRRRYKDFVALYAYLMERYPYRMIPLLPPKQLILDSLLEERRHGLQTWLTVVSMHPVLGCSPILVTFLSDKTADYQYRMRVMYEKQPDEFSRLREDVELPWEDQEKLLASRDRLRKILYSLHRLRKIFDEQAFRAEQQARDMAEVDLILQGLEVRDVFGERTFDDVSQSAQAAARQSERYVQLQRNVVNERIHVLMDLLAAHNDLCQRVEKGIFSEHQKALSKTVGFSRSRLRNSVRGGNATSENGATVTASQSTAPASDTPPATSDPHLNRKCAFALQCVRSETALAEQYLQSLPAILLSYATEESQYHSKVTDIEFIRANRWKYFINFSFAADVEDLASASS</sequence>
<dbReference type="GO" id="GO:0035091">
    <property type="term" value="F:phosphatidylinositol binding"/>
    <property type="evidence" value="ECO:0007669"/>
    <property type="project" value="InterPro"/>
</dbReference>
<dbReference type="InterPro" id="IPR028662">
    <property type="entry name" value="SNX8/Mvp1"/>
</dbReference>
<evidence type="ECO:0000313" key="4">
    <source>
        <dbReference type="EnsemblMetazoa" id="AAEL000956-PE"/>
    </source>
</evidence>
<gene>
    <name evidence="4" type="primary">5567468</name>
</gene>
<dbReference type="EnsemblMetazoa" id="AAEL000956-RF">
    <property type="protein sequence ID" value="AAEL000956-PF"/>
    <property type="gene ID" value="AAEL000956"/>
</dbReference>
<feature type="compositionally biased region" description="Low complexity" evidence="2">
    <location>
        <begin position="136"/>
        <end position="158"/>
    </location>
</feature>
<dbReference type="EnsemblMetazoa" id="AAEL000956-RC">
    <property type="protein sequence ID" value="AAEL000956-PC"/>
    <property type="gene ID" value="AAEL000956"/>
</dbReference>
<dbReference type="InterPro" id="IPR036871">
    <property type="entry name" value="PX_dom_sf"/>
</dbReference>
<dbReference type="InParanoid" id="A0A6I8T481"/>
<comment type="subcellular location">
    <subcellularLocation>
        <location evidence="1">Membrane</location>
        <topology evidence="1">Peripheral membrane protein</topology>
        <orientation evidence="1">Cytoplasmic side</orientation>
    </subcellularLocation>
</comment>
<dbReference type="PANTHER" id="PTHR46571:SF1">
    <property type="entry name" value="SORTING NEXIN-8"/>
    <property type="match status" value="1"/>
</dbReference>
<evidence type="ECO:0000259" key="3">
    <source>
        <dbReference type="PROSITE" id="PS50195"/>
    </source>
</evidence>
<dbReference type="Proteomes" id="UP000008820">
    <property type="component" value="Chromosome 3"/>
</dbReference>
<feature type="compositionally biased region" description="Acidic residues" evidence="2">
    <location>
        <begin position="81"/>
        <end position="91"/>
    </location>
</feature>
<dbReference type="InterPro" id="IPR001683">
    <property type="entry name" value="PX_dom"/>
</dbReference>
<dbReference type="OrthoDB" id="10064318at2759"/>
<protein>
    <recommendedName>
        <fullName evidence="3">PX domain-containing protein</fullName>
    </recommendedName>
</protein>
<dbReference type="SUPFAM" id="SSF64268">
    <property type="entry name" value="PX domain"/>
    <property type="match status" value="1"/>
</dbReference>
<reference evidence="4" key="2">
    <citation type="submission" date="2020-05" db="UniProtKB">
        <authorList>
            <consortium name="EnsemblMetazoa"/>
        </authorList>
    </citation>
    <scope>IDENTIFICATION</scope>
    <source>
        <strain evidence="4">LVP_AGWG</strain>
    </source>
</reference>